<keyword evidence="3" id="KW-1185">Reference proteome</keyword>
<dbReference type="GO" id="GO:0003964">
    <property type="term" value="F:RNA-directed DNA polymerase activity"/>
    <property type="evidence" value="ECO:0007669"/>
    <property type="project" value="UniProtKB-KW"/>
</dbReference>
<dbReference type="OMA" id="EQSEWNV"/>
<keyword evidence="2" id="KW-0695">RNA-directed DNA polymerase</keyword>
<evidence type="ECO:0000313" key="2">
    <source>
        <dbReference type="EMBL" id="OVA19679.1"/>
    </source>
</evidence>
<sequence>MTFPKLYKLSKKKNASISDVQQMENEVLVWNLDFKRTLKPDEQSEWNVMQILLGDPTPLNQDQDDVFRCKFSNATTFSAKECYEHSCMEDGDKFPVKMLWRKGVPSKLSFMIWSVFQNAIPTMDNLRRRGMVVINRCWLCKQQEETELFFPKIAEGIQGKAIWKGVQKGRYLVAKNISITINNGKSVSFWEDLWCNNEILRMTFPKLYKLSKKKNASISDVQQMENEVLVWNLDFKRTLKPDEQSEWNVMQILLGDPTPLNQDQDDVFRCKFSNATTFSAKECYEHSCMEDGDKFPVKMLWRKGVPSKLSFMIWSVFQNAIPTMDNLRRRGMVVINRCWLCKQQEETVSHLFIHCSMARSIWQYFLRPFKVEWVTTASIMDHFFLWKMKFGRNRGRKIWELLPYAICWTIWLERNVRAFENQENHVQEIVIKVKALLFLWGSLDKIFSNCSLNDLMNNWEIVVNL</sequence>
<dbReference type="OrthoDB" id="1705419at2759"/>
<organism evidence="2 3">
    <name type="scientific">Macleaya cordata</name>
    <name type="common">Five-seeded plume-poppy</name>
    <name type="synonym">Bocconia cordata</name>
    <dbReference type="NCBI Taxonomy" id="56857"/>
    <lineage>
        <taxon>Eukaryota</taxon>
        <taxon>Viridiplantae</taxon>
        <taxon>Streptophyta</taxon>
        <taxon>Embryophyta</taxon>
        <taxon>Tracheophyta</taxon>
        <taxon>Spermatophyta</taxon>
        <taxon>Magnoliopsida</taxon>
        <taxon>Ranunculales</taxon>
        <taxon>Papaveraceae</taxon>
        <taxon>Papaveroideae</taxon>
        <taxon>Macleaya</taxon>
    </lineage>
</organism>
<dbReference type="EMBL" id="MVGT01000181">
    <property type="protein sequence ID" value="OVA19679.1"/>
    <property type="molecule type" value="Genomic_DNA"/>
</dbReference>
<evidence type="ECO:0000259" key="1">
    <source>
        <dbReference type="Pfam" id="PF13966"/>
    </source>
</evidence>
<proteinExistence type="predicted"/>
<gene>
    <name evidence="2" type="ORF">BVC80_8587g15</name>
</gene>
<name>A0A200RAD0_MACCD</name>
<evidence type="ECO:0000313" key="3">
    <source>
        <dbReference type="Proteomes" id="UP000195402"/>
    </source>
</evidence>
<dbReference type="Proteomes" id="UP000195402">
    <property type="component" value="Unassembled WGS sequence"/>
</dbReference>
<dbReference type="InParanoid" id="A0A200RAD0"/>
<feature type="domain" description="Reverse transcriptase zinc-binding" evidence="1">
    <location>
        <begin position="77"/>
        <end position="146"/>
    </location>
</feature>
<dbReference type="PANTHER" id="PTHR36617">
    <property type="entry name" value="PROTEIN, PUTATIVE-RELATED"/>
    <property type="match status" value="1"/>
</dbReference>
<dbReference type="AlphaFoldDB" id="A0A200RAD0"/>
<keyword evidence="2" id="KW-0808">Transferase</keyword>
<feature type="domain" description="Reverse transcriptase zinc-binding" evidence="1">
    <location>
        <begin position="278"/>
        <end position="362"/>
    </location>
</feature>
<comment type="caution">
    <text evidence="2">The sequence shown here is derived from an EMBL/GenBank/DDBJ whole genome shotgun (WGS) entry which is preliminary data.</text>
</comment>
<dbReference type="PANTHER" id="PTHR36617:SF5">
    <property type="entry name" value="OS05G0421675 PROTEIN"/>
    <property type="match status" value="1"/>
</dbReference>
<reference evidence="2 3" key="1">
    <citation type="journal article" date="2017" name="Mol. Plant">
        <title>The Genome of Medicinal Plant Macleaya cordata Provides New Insights into Benzylisoquinoline Alkaloids Metabolism.</title>
        <authorList>
            <person name="Liu X."/>
            <person name="Liu Y."/>
            <person name="Huang P."/>
            <person name="Ma Y."/>
            <person name="Qing Z."/>
            <person name="Tang Q."/>
            <person name="Cao H."/>
            <person name="Cheng P."/>
            <person name="Zheng Y."/>
            <person name="Yuan Z."/>
            <person name="Zhou Y."/>
            <person name="Liu J."/>
            <person name="Tang Z."/>
            <person name="Zhuo Y."/>
            <person name="Zhang Y."/>
            <person name="Yu L."/>
            <person name="Huang J."/>
            <person name="Yang P."/>
            <person name="Peng Q."/>
            <person name="Zhang J."/>
            <person name="Jiang W."/>
            <person name="Zhang Z."/>
            <person name="Lin K."/>
            <person name="Ro D.K."/>
            <person name="Chen X."/>
            <person name="Xiong X."/>
            <person name="Shang Y."/>
            <person name="Huang S."/>
            <person name="Zeng J."/>
        </authorList>
    </citation>
    <scope>NUCLEOTIDE SEQUENCE [LARGE SCALE GENOMIC DNA]</scope>
    <source>
        <strain evidence="3">cv. BLH2017</strain>
        <tissue evidence="2">Root</tissue>
    </source>
</reference>
<keyword evidence="2" id="KW-0548">Nucleotidyltransferase</keyword>
<dbReference type="InterPro" id="IPR026960">
    <property type="entry name" value="RVT-Znf"/>
</dbReference>
<accession>A0A200RAD0</accession>
<dbReference type="Pfam" id="PF13966">
    <property type="entry name" value="zf-RVT"/>
    <property type="match status" value="2"/>
</dbReference>
<protein>
    <submittedName>
        <fullName evidence="2">Reverse transcriptase zinc-binding domain</fullName>
    </submittedName>
</protein>